<accession>A0A7G8BRJ5</accession>
<dbReference type="Gene3D" id="3.20.20.150">
    <property type="entry name" value="Divalent-metal-dependent TIM barrel enzymes"/>
    <property type="match status" value="1"/>
</dbReference>
<name>A0A7G8BRJ5_9BACT</name>
<sequence>MADPLGLPVGLQLYSVRKLLPNNYAGTLKQLGAIGYREVEAAGFFGHSAEDVKAAMAGAGLRCVSAHYPMADLQKDADGTLKYAKALGLSYVICSTPSVSDPTKLASYSGGAGKYFRDGMTADDWRWNAEQFNQIGKKFKAEGIQFGYHNHTTEFRDVGGMNGLDVLLKDTDPAYVTLEMDCGWVSAAGKNPIAYLRQYPGRISMLHIKDLKPAVPGKLPGERVSTVLGKGTIDYKPIFAAAKKAGIKHYFVEQEEFDGDIMQELTADYQYLHTM</sequence>
<dbReference type="EMBL" id="CP060394">
    <property type="protein sequence ID" value="QNI35165.1"/>
    <property type="molecule type" value="Genomic_DNA"/>
</dbReference>
<gene>
    <name evidence="2" type="ORF">H7849_24145</name>
</gene>
<dbReference type="Proteomes" id="UP000515312">
    <property type="component" value="Chromosome"/>
</dbReference>
<keyword evidence="2" id="KW-0413">Isomerase</keyword>
<evidence type="ECO:0000313" key="3">
    <source>
        <dbReference type="Proteomes" id="UP000515312"/>
    </source>
</evidence>
<protein>
    <submittedName>
        <fullName evidence="2">Sugar phosphate isomerase/epimerase</fullName>
    </submittedName>
</protein>
<dbReference type="PANTHER" id="PTHR12110:SF41">
    <property type="entry name" value="INOSOSE DEHYDRATASE"/>
    <property type="match status" value="1"/>
</dbReference>
<proteinExistence type="predicted"/>
<evidence type="ECO:0000259" key="1">
    <source>
        <dbReference type="Pfam" id="PF01261"/>
    </source>
</evidence>
<dbReference type="InterPro" id="IPR013022">
    <property type="entry name" value="Xyl_isomerase-like_TIM-brl"/>
</dbReference>
<dbReference type="AlphaFoldDB" id="A0A7G8BRJ5"/>
<dbReference type="SUPFAM" id="SSF51658">
    <property type="entry name" value="Xylose isomerase-like"/>
    <property type="match status" value="1"/>
</dbReference>
<dbReference type="InterPro" id="IPR036237">
    <property type="entry name" value="Xyl_isomerase-like_sf"/>
</dbReference>
<dbReference type="InterPro" id="IPR050312">
    <property type="entry name" value="IolE/XylAMocC-like"/>
</dbReference>
<dbReference type="Pfam" id="PF01261">
    <property type="entry name" value="AP_endonuc_2"/>
    <property type="match status" value="1"/>
</dbReference>
<dbReference type="GO" id="GO:0016853">
    <property type="term" value="F:isomerase activity"/>
    <property type="evidence" value="ECO:0007669"/>
    <property type="project" value="UniProtKB-KW"/>
</dbReference>
<feature type="domain" description="Xylose isomerase-like TIM barrel" evidence="1">
    <location>
        <begin position="33"/>
        <end position="256"/>
    </location>
</feature>
<keyword evidence="3" id="KW-1185">Reference proteome</keyword>
<reference evidence="2 3" key="1">
    <citation type="submission" date="2020-08" db="EMBL/GenBank/DDBJ databases">
        <title>Edaphobacter telluris sp. nov. and Acidobacterium dinghuensis sp. nov., two acidobacteria isolated from forest soil.</title>
        <authorList>
            <person name="Fu J."/>
            <person name="Qiu L."/>
        </authorList>
    </citation>
    <scope>NUCLEOTIDE SEQUENCE [LARGE SCALE GENOMIC DNA]</scope>
    <source>
        <strain evidence="2">4Y35</strain>
    </source>
</reference>
<dbReference type="KEGG" id="adin:H7849_24145"/>
<organism evidence="2 3">
    <name type="scientific">Alloacidobacterium dinghuense</name>
    <dbReference type="NCBI Taxonomy" id="2763107"/>
    <lineage>
        <taxon>Bacteria</taxon>
        <taxon>Pseudomonadati</taxon>
        <taxon>Acidobacteriota</taxon>
        <taxon>Terriglobia</taxon>
        <taxon>Terriglobales</taxon>
        <taxon>Acidobacteriaceae</taxon>
        <taxon>Alloacidobacterium</taxon>
    </lineage>
</organism>
<evidence type="ECO:0000313" key="2">
    <source>
        <dbReference type="EMBL" id="QNI35165.1"/>
    </source>
</evidence>
<dbReference type="PANTHER" id="PTHR12110">
    <property type="entry name" value="HYDROXYPYRUVATE ISOMERASE"/>
    <property type="match status" value="1"/>
</dbReference>